<keyword evidence="2" id="KW-0804">Transcription</keyword>
<dbReference type="Proteomes" id="UP000010312">
    <property type="component" value="Unassembled WGS sequence"/>
</dbReference>
<accession>J0YY04</accession>
<dbReference type="Gene3D" id="1.10.10.10">
    <property type="entry name" value="Winged helix-like DNA-binding domain superfamily/Winged helix DNA-binding domain"/>
    <property type="match status" value="1"/>
</dbReference>
<feature type="domain" description="M protein trans-acting positive regulator (MGA) HTH" evidence="5">
    <location>
        <begin position="8"/>
        <end position="62"/>
    </location>
</feature>
<dbReference type="RefSeq" id="WP_004250901.1">
    <property type="nucleotide sequence ID" value="NZ_ALCH01000001.1"/>
</dbReference>
<evidence type="ECO:0000313" key="6">
    <source>
        <dbReference type="EMBL" id="EJG89464.1"/>
    </source>
</evidence>
<dbReference type="PATRIC" id="fig|1159208.3.peg.316"/>
<dbReference type="OrthoDB" id="1711164at2"/>
<dbReference type="InterPro" id="IPR007737">
    <property type="entry name" value="Mga_HTH"/>
</dbReference>
<dbReference type="PANTHER" id="PTHR30185">
    <property type="entry name" value="CRYPTIC BETA-GLUCOSIDE BGL OPERON ANTITERMINATOR"/>
    <property type="match status" value="1"/>
</dbReference>
<dbReference type="InterPro" id="IPR013199">
    <property type="entry name" value="HTH_Mga_DNA-bd_dom"/>
</dbReference>
<evidence type="ECO:0000313" key="7">
    <source>
        <dbReference type="Proteomes" id="UP000010312"/>
    </source>
</evidence>
<evidence type="ECO:0000259" key="4">
    <source>
        <dbReference type="Pfam" id="PF08270"/>
    </source>
</evidence>
<dbReference type="InterPro" id="IPR013236">
    <property type="entry name" value="Mga_PRD_dom"/>
</dbReference>
<feature type="domain" description="Mga helix-turn-helix" evidence="3">
    <location>
        <begin position="75"/>
        <end position="159"/>
    </location>
</feature>
<reference evidence="6 7" key="1">
    <citation type="submission" date="2012-05" db="EMBL/GenBank/DDBJ databases">
        <title>Genomic Sequence of Streptococcus mitis SPAR10.</title>
        <authorList>
            <person name="Chancey S."/>
            <person name="Kumar N."/>
            <person name="Sengamalay N."/>
            <person name="Matthews C."/>
            <person name="Hine E."/>
            <person name="Pallavajjal A."/>
            <person name="Abolude O."/>
            <person name="Daugherty S.C."/>
            <person name="Parankush S.P."/>
            <person name="Sadzewicz L."/>
            <person name="Tallon L.J."/>
            <person name="Farley M.M."/>
            <person name="Baughman W."/>
            <person name="McGee L."/>
            <person name="Stephens D.S."/>
            <person name="Tettelin H."/>
        </authorList>
    </citation>
    <scope>NUCLEOTIDE SEQUENCE [LARGE SCALE GENOMIC DNA]</scope>
    <source>
        <strain evidence="6 7">SPAR10</strain>
    </source>
</reference>
<protein>
    <submittedName>
        <fullName evidence="6">M protein trans-acting positive regulator</fullName>
    </submittedName>
</protein>
<evidence type="ECO:0000256" key="1">
    <source>
        <dbReference type="ARBA" id="ARBA00023015"/>
    </source>
</evidence>
<organism evidence="6 7">
    <name type="scientific">Streptococcus infantis SPAR10</name>
    <dbReference type="NCBI Taxonomy" id="1159208"/>
    <lineage>
        <taxon>Bacteria</taxon>
        <taxon>Bacillati</taxon>
        <taxon>Bacillota</taxon>
        <taxon>Bacilli</taxon>
        <taxon>Lactobacillales</taxon>
        <taxon>Streptococcaceae</taxon>
        <taxon>Streptococcus</taxon>
    </lineage>
</organism>
<dbReference type="InterPro" id="IPR050661">
    <property type="entry name" value="BglG_antiterminators"/>
</dbReference>
<comment type="caution">
    <text evidence="6">The sequence shown here is derived from an EMBL/GenBank/DDBJ whole genome shotgun (WGS) entry which is preliminary data.</text>
</comment>
<evidence type="ECO:0000256" key="2">
    <source>
        <dbReference type="ARBA" id="ARBA00023163"/>
    </source>
</evidence>
<feature type="domain" description="M protein trans-acting positive regulator (MGA) PRD" evidence="4">
    <location>
        <begin position="175"/>
        <end position="392"/>
    </location>
</feature>
<keyword evidence="1" id="KW-0805">Transcription regulation</keyword>
<proteinExistence type="predicted"/>
<dbReference type="Pfam" id="PF05043">
    <property type="entry name" value="Mga"/>
    <property type="match status" value="1"/>
</dbReference>
<dbReference type="EMBL" id="ALCH01000001">
    <property type="protein sequence ID" value="EJG89464.1"/>
    <property type="molecule type" value="Genomic_DNA"/>
</dbReference>
<dbReference type="Pfam" id="PF08270">
    <property type="entry name" value="PRD_Mga"/>
    <property type="match status" value="1"/>
</dbReference>
<dbReference type="AlphaFoldDB" id="J0YY04"/>
<sequence>MRELLSQKEQRQLKILEYLFENPDWIYLDDLSKTIGHNARIIKSDIKELREIFPDFDIRHSTAGIMMVNTKNNGIERIYQYFLQTSEYFQILKAFFLLDSPFTYEHLAESLDISLPSLRKKIADINKTLDGTYRFKLKVTPISIIGNEKDIRFFFSQFFHEAYNFLDWPFEEVKEEKINDFVSFFINLAKFPAKYQNLYQIRTQATVDLHRMKRGYFVQLSKQNISWLNPIFDQLPDFQHQLQELAQALNIDINPENLYQIFSPFAEPSLFFTVEDFLAARQSDEKVNLSYHAARDILDNLTRRFSVQFSNTDTLIWNLHNTALLERREINSESIISQNKDYTLGKIKKFFPNFYEATVFEMMRYKNIMGQKEKIPALSHLIYTLFTHAEGLTDQLFEHKKKVKVLVLSEYDFAHPEFLISLYEFHTSNNIQYETWDKETLNIEEIRQSDYDAIITNFDIKEIDNKRIMNISRLSILQVVNELNKISMQDL</sequence>
<dbReference type="Pfam" id="PF08280">
    <property type="entry name" value="HTH_Mga"/>
    <property type="match status" value="1"/>
</dbReference>
<gene>
    <name evidence="6" type="ORF">SPAR10_0327</name>
</gene>
<evidence type="ECO:0000259" key="3">
    <source>
        <dbReference type="Pfam" id="PF05043"/>
    </source>
</evidence>
<dbReference type="InterPro" id="IPR036388">
    <property type="entry name" value="WH-like_DNA-bd_sf"/>
</dbReference>
<dbReference type="PANTHER" id="PTHR30185:SF18">
    <property type="entry name" value="TRANSCRIPTIONAL REGULATOR MTLR"/>
    <property type="match status" value="1"/>
</dbReference>
<evidence type="ECO:0000259" key="5">
    <source>
        <dbReference type="Pfam" id="PF08280"/>
    </source>
</evidence>
<name>J0YY04_9STRE</name>